<evidence type="ECO:0000256" key="3">
    <source>
        <dbReference type="SAM" id="SignalP"/>
    </source>
</evidence>
<organism evidence="5 6">
    <name type="scientific">Adhaeribacter arboris</name>
    <dbReference type="NCBI Taxonomy" id="2072846"/>
    <lineage>
        <taxon>Bacteria</taxon>
        <taxon>Pseudomonadati</taxon>
        <taxon>Bacteroidota</taxon>
        <taxon>Cytophagia</taxon>
        <taxon>Cytophagales</taxon>
        <taxon>Hymenobacteraceae</taxon>
        <taxon>Adhaeribacter</taxon>
    </lineage>
</organism>
<dbReference type="Gene3D" id="2.60.40.10">
    <property type="entry name" value="Immunoglobulins"/>
    <property type="match status" value="1"/>
</dbReference>
<dbReference type="OrthoDB" id="892792at2"/>
<dbReference type="InterPro" id="IPR011042">
    <property type="entry name" value="6-blade_b-propeller_TolB-like"/>
</dbReference>
<dbReference type="RefSeq" id="WP_106933086.1">
    <property type="nucleotide sequence ID" value="NZ_PYFT01000001.1"/>
</dbReference>
<evidence type="ECO:0000259" key="4">
    <source>
        <dbReference type="SMART" id="SM00089"/>
    </source>
</evidence>
<dbReference type="GO" id="GO:0031410">
    <property type="term" value="C:cytoplasmic vesicle"/>
    <property type="evidence" value="ECO:0007669"/>
    <property type="project" value="TreeGrafter"/>
</dbReference>
<dbReference type="InterPro" id="IPR032812">
    <property type="entry name" value="SbsA_Ig"/>
</dbReference>
<keyword evidence="6" id="KW-1185">Reference proteome</keyword>
<keyword evidence="1 3" id="KW-0732">Signal</keyword>
<dbReference type="NCBIfam" id="TIGR04183">
    <property type="entry name" value="Por_Secre_tail"/>
    <property type="match status" value="1"/>
</dbReference>
<dbReference type="Gene3D" id="2.60.120.430">
    <property type="entry name" value="Galactose-binding lectin"/>
    <property type="match status" value="1"/>
</dbReference>
<dbReference type="SUPFAM" id="SSF63829">
    <property type="entry name" value="Calcium-dependent phosphotriesterase"/>
    <property type="match status" value="1"/>
</dbReference>
<dbReference type="InterPro" id="IPR008979">
    <property type="entry name" value="Galactose-bd-like_sf"/>
</dbReference>
<feature type="region of interest" description="Disordered" evidence="2">
    <location>
        <begin position="1170"/>
        <end position="1190"/>
    </location>
</feature>
<feature type="chain" id="PRO_5015678397" description="PKD/Chitinase domain-containing protein" evidence="3">
    <location>
        <begin position="35"/>
        <end position="1405"/>
    </location>
</feature>
<dbReference type="PANTHER" id="PTHR46182:SF2">
    <property type="entry name" value="FI19480P1"/>
    <property type="match status" value="1"/>
</dbReference>
<dbReference type="Proteomes" id="UP000240357">
    <property type="component" value="Unassembled WGS sequence"/>
</dbReference>
<proteinExistence type="predicted"/>
<dbReference type="SMART" id="SM00089">
    <property type="entry name" value="PKD"/>
    <property type="match status" value="2"/>
</dbReference>
<dbReference type="Pfam" id="PF22352">
    <property type="entry name" value="K319L-like_PKD"/>
    <property type="match status" value="1"/>
</dbReference>
<dbReference type="InterPro" id="IPR013783">
    <property type="entry name" value="Ig-like_fold"/>
</dbReference>
<dbReference type="Gene3D" id="2.120.10.30">
    <property type="entry name" value="TolB, C-terminal domain"/>
    <property type="match status" value="1"/>
</dbReference>
<evidence type="ECO:0000256" key="2">
    <source>
        <dbReference type="SAM" id="MobiDB-lite"/>
    </source>
</evidence>
<gene>
    <name evidence="5" type="ORF">AHMF7605_27170</name>
</gene>
<reference evidence="5 6" key="1">
    <citation type="submission" date="2018-03" db="EMBL/GenBank/DDBJ databases">
        <title>Adhaeribacter sp. HMF7605 Genome sequencing and assembly.</title>
        <authorList>
            <person name="Kang H."/>
            <person name="Kang J."/>
            <person name="Cha I."/>
            <person name="Kim H."/>
            <person name="Joh K."/>
        </authorList>
    </citation>
    <scope>NUCLEOTIDE SEQUENCE [LARGE SCALE GENOMIC DNA]</scope>
    <source>
        <strain evidence="5 6">HMF7605</strain>
    </source>
</reference>
<protein>
    <recommendedName>
        <fullName evidence="4">PKD/Chitinase domain-containing protein</fullName>
    </recommendedName>
</protein>
<dbReference type="EMBL" id="PYFT01000001">
    <property type="protein sequence ID" value="PSR56915.1"/>
    <property type="molecule type" value="Genomic_DNA"/>
</dbReference>
<evidence type="ECO:0000313" key="5">
    <source>
        <dbReference type="EMBL" id="PSR56915.1"/>
    </source>
</evidence>
<dbReference type="InterPro" id="IPR022409">
    <property type="entry name" value="PKD/Chitinase_dom"/>
</dbReference>
<dbReference type="InterPro" id="IPR026444">
    <property type="entry name" value="Secre_tail"/>
</dbReference>
<evidence type="ECO:0000313" key="6">
    <source>
        <dbReference type="Proteomes" id="UP000240357"/>
    </source>
</evidence>
<accession>A0A2T2YN37</accession>
<feature type="domain" description="PKD/Chitinase" evidence="4">
    <location>
        <begin position="476"/>
        <end position="561"/>
    </location>
</feature>
<evidence type="ECO:0000256" key="1">
    <source>
        <dbReference type="ARBA" id="ARBA00022729"/>
    </source>
</evidence>
<dbReference type="Pfam" id="PF18962">
    <property type="entry name" value="Por_Secre_tail"/>
    <property type="match status" value="1"/>
</dbReference>
<feature type="compositionally biased region" description="Basic and acidic residues" evidence="2">
    <location>
        <begin position="1172"/>
        <end position="1185"/>
    </location>
</feature>
<dbReference type="SUPFAM" id="SSF49785">
    <property type="entry name" value="Galactose-binding domain-like"/>
    <property type="match status" value="1"/>
</dbReference>
<dbReference type="InterPro" id="IPR035986">
    <property type="entry name" value="PKD_dom_sf"/>
</dbReference>
<comment type="caution">
    <text evidence="5">The sequence shown here is derived from an EMBL/GenBank/DDBJ whole genome shotgun (WGS) entry which is preliminary data.</text>
</comment>
<dbReference type="SUPFAM" id="SSF49299">
    <property type="entry name" value="PKD domain"/>
    <property type="match status" value="1"/>
</dbReference>
<dbReference type="FunFam" id="2.60.40.10:FF:000257">
    <property type="entry name" value="Dyslexia-associated protein KIAA0319-like"/>
    <property type="match status" value="1"/>
</dbReference>
<dbReference type="InterPro" id="IPR029865">
    <property type="entry name" value="KIAA0319-like"/>
</dbReference>
<feature type="signal peptide" evidence="3">
    <location>
        <begin position="1"/>
        <end position="34"/>
    </location>
</feature>
<sequence>MKKKFIPRSFLVLTLCIKCWAILFFYFFTSQTQAAALNFHPAENTRSGYVGYGKIKPVFAGEQISSFTLINSATKATIQTLTSGSTVNLATLPTQNLNIRANTSPAIVGSVVFALSGTQSRNQTETKAPYDLFGDNLSWTPAVGSYSLVATPYSGAAGAGTQGTANTITFTVVNSTNAANKAPVANAGPDKAITLPLNEVTLIGSGTDTDGTISSYTWKQVSGPSTATFSSKTVASPTISHLFAGKYQFTLTVKDDKNLSSSQDYVTVNVNPQLEVKVNFQDQSTVPPTGWFADFGQAFGLRNSPNQGTGNQYGWKNRADNNLLDLVSNGRNRNTPSDVTLATLMHMQADDVVGAFSGIKAEGYWEMKVANGIYDVTVAAGDAGVYSLPEKHALNVEGRQAIKAFIPTGPAGASTRFKSAKVQVAVTDGLLTIDADGGFNTKINSAQIVPVTNGPFAFWSVNEQVITIEKGNTSSNKTFSLDLSNSNNKNNVPYTLSAVYGAGATDWLSFNPNHTGAEPNVIFDYSQAEDLPVGTYEATVKAEANGYGTASVTIQLAVTAPHPYVISSTPADSATNVNVNTSSIAANNLFVPEVEGYQGGVDNSTITSSTVLLLKVVGSTTTQIQGVVQGTGGGDAISFSPTFALEANTTYKFMVTAGVKSLSGASFIPYTAIFTTGAAIEPTDPISVEFTKVPIPGTQNKKYSSLTIGPDGKFYALLLNGNIERYAINHLDGSLTFEVNINTLLGKYGDRSAIGLVFDPASTAANLIAYVSHCSSGLAAAPEFDGKISKLSGSNLATEQLLVTNLPRSAKDHLVNSLVFGPDGALYISQGSNSSMGSYDGSWQRTESLLSAAVLRLDLVKLGSSTLDAKTTSNQNLINTATASQLRLSDDSYNPYASNAPLTIYASGVRNAYDLVWHSNGQLYAPANGSAAGGNTPVSVAGTRRPDGNFYNGPAIAATSGVKVQNDWLFRINPLKGVGYFGHPNPFRGEYVANRGYSDNPKYPSSMEADDNYRGAAFNFELNRSPNGAIEYKSNAFNGALKGKILVCRFSGGGDIIVLQPGSLVKGSAETDYNIRNSYTGAGTTGLVGMSGFINPLDIVEDVQTGNLYVIEFNWNNIPDRTAQITLLRVSSISDEEGFATAFPEKITATEVVGANKPAAQKVNSITQAITAKKEKDKDKDKNDPELPDYSKVTQHAVTISNTGRGNLKLKSLAIIGDNAREFVMTGQPDAKPNKIIKIRKNSSVTFNVAFFPATAGLKKAKLEAAGQKRKKDQVVSVELVGLGITYEGTDTATIQSVEATAKKEVTKVVQKLTDKEPVLKVYPNPNTVGSKIYADLTGFSKQESVTLTVYDSFGQVYQAKTITADAQGATSVELPVTKAMKPGIYIIKANGSSGEKQTKVIVEN</sequence>
<dbReference type="Pfam" id="PF13205">
    <property type="entry name" value="Big_5"/>
    <property type="match status" value="1"/>
</dbReference>
<name>A0A2T2YN37_9BACT</name>
<feature type="domain" description="PKD/Chitinase" evidence="4">
    <location>
        <begin position="184"/>
        <end position="273"/>
    </location>
</feature>
<dbReference type="GO" id="GO:0016020">
    <property type="term" value="C:membrane"/>
    <property type="evidence" value="ECO:0007669"/>
    <property type="project" value="TreeGrafter"/>
</dbReference>
<dbReference type="PANTHER" id="PTHR46182">
    <property type="entry name" value="FI19480P1"/>
    <property type="match status" value="1"/>
</dbReference>